<sequence>MHKSRISLRYLSLYLSSYFIHSNLLRLYPLYILFSLKGIYNPDPGSSSYSDGVATSLIAWHGFFSSFL</sequence>
<protein>
    <submittedName>
        <fullName evidence="2">Uncharacterized protein</fullName>
    </submittedName>
</protein>
<comment type="caution">
    <text evidence="2">The sequence shown here is derived from an EMBL/GenBank/DDBJ whole genome shotgun (WGS) entry which is preliminary data.</text>
</comment>
<keyword evidence="1" id="KW-0812">Transmembrane</keyword>
<proteinExistence type="predicted"/>
<accession>A0ABU1IYC4</accession>
<keyword evidence="1" id="KW-0472">Membrane</keyword>
<keyword evidence="1" id="KW-1133">Transmembrane helix</keyword>
<gene>
    <name evidence="2" type="ORF">JOC58_002136</name>
</gene>
<dbReference type="EMBL" id="JAVDQH010000007">
    <property type="protein sequence ID" value="MDR6244243.1"/>
    <property type="molecule type" value="Genomic_DNA"/>
</dbReference>
<name>A0ABU1IYC4_9BACL</name>
<reference evidence="2 3" key="1">
    <citation type="submission" date="2023-07" db="EMBL/GenBank/DDBJ databases">
        <title>Genomic Encyclopedia of Type Strains, Phase IV (KMG-IV): sequencing the most valuable type-strain genomes for metagenomic binning, comparative biology and taxonomic classification.</title>
        <authorList>
            <person name="Goeker M."/>
        </authorList>
    </citation>
    <scope>NUCLEOTIDE SEQUENCE [LARGE SCALE GENOMIC DNA]</scope>
    <source>
        <strain evidence="2 3">DSM 22170</strain>
    </source>
</reference>
<feature type="transmembrane region" description="Helical" evidence="1">
    <location>
        <begin position="12"/>
        <end position="34"/>
    </location>
</feature>
<evidence type="ECO:0000313" key="3">
    <source>
        <dbReference type="Proteomes" id="UP001185028"/>
    </source>
</evidence>
<keyword evidence="3" id="KW-1185">Reference proteome</keyword>
<evidence type="ECO:0000256" key="1">
    <source>
        <dbReference type="SAM" id="Phobius"/>
    </source>
</evidence>
<evidence type="ECO:0000313" key="2">
    <source>
        <dbReference type="EMBL" id="MDR6244243.1"/>
    </source>
</evidence>
<organism evidence="2 3">
    <name type="scientific">Paenibacillus hunanensis</name>
    <dbReference type="NCBI Taxonomy" id="539262"/>
    <lineage>
        <taxon>Bacteria</taxon>
        <taxon>Bacillati</taxon>
        <taxon>Bacillota</taxon>
        <taxon>Bacilli</taxon>
        <taxon>Bacillales</taxon>
        <taxon>Paenibacillaceae</taxon>
        <taxon>Paenibacillus</taxon>
    </lineage>
</organism>
<dbReference type="Proteomes" id="UP001185028">
    <property type="component" value="Unassembled WGS sequence"/>
</dbReference>